<name>A0AC34Q0V3_9BILA</name>
<dbReference type="Proteomes" id="UP000887576">
    <property type="component" value="Unplaced"/>
</dbReference>
<proteinExistence type="predicted"/>
<sequence length="432" mass="49053">MAQYWICINTEDVFKIESRASDAIKTQLRDCKTPLLHGDINIDIDLIKNIDDCGIPYTKTVQNPGELLVVLPGSFVQSVDTGPSVAERCHFIMNGTIELARRRRTCLCASRQYIYNVDVHPGWKPYLSLMKTGVMSMVEAKRKKFIKDDPKILEYIAPVSKKQKNTSHIDFTQVSQLSPELFASSTPKKTNGNEHQSQLQLRLSIAENETVQGTSQSAAQQLKSLFYVPDSGVQLAAVYPLLPIFKESQPDPKIPNAQIHPSVEETVNLDSRSASQLEQSGGNADMESGRLLQRITNIIHNKGATPRNELNPASQDVEVIADFLDNELQEDEEQNVAQLEREFEILTQQRQKRVQQRPNRAKAQRNYMARKKAEQQSKPAAKRRSIKSQANPVEYVAYWFELRLRALRRQTLEKLRWLDASKLHMDEGAIVT</sequence>
<reference evidence="2" key="1">
    <citation type="submission" date="2022-11" db="UniProtKB">
        <authorList>
            <consortium name="WormBaseParasite"/>
        </authorList>
    </citation>
    <scope>IDENTIFICATION</scope>
</reference>
<protein>
    <submittedName>
        <fullName evidence="2">JmjC domain-containing protein</fullName>
    </submittedName>
</protein>
<dbReference type="WBParaSite" id="JU765_v2.g11870.t1">
    <property type="protein sequence ID" value="JU765_v2.g11870.t1"/>
    <property type="gene ID" value="JU765_v2.g11870"/>
</dbReference>
<evidence type="ECO:0000313" key="2">
    <source>
        <dbReference type="WBParaSite" id="JU765_v2.g11870.t1"/>
    </source>
</evidence>
<accession>A0AC34Q0V3</accession>
<evidence type="ECO:0000313" key="1">
    <source>
        <dbReference type="Proteomes" id="UP000887576"/>
    </source>
</evidence>
<organism evidence="1 2">
    <name type="scientific">Panagrolaimus sp. JU765</name>
    <dbReference type="NCBI Taxonomy" id="591449"/>
    <lineage>
        <taxon>Eukaryota</taxon>
        <taxon>Metazoa</taxon>
        <taxon>Ecdysozoa</taxon>
        <taxon>Nematoda</taxon>
        <taxon>Chromadorea</taxon>
        <taxon>Rhabditida</taxon>
        <taxon>Tylenchina</taxon>
        <taxon>Panagrolaimomorpha</taxon>
        <taxon>Panagrolaimoidea</taxon>
        <taxon>Panagrolaimidae</taxon>
        <taxon>Panagrolaimus</taxon>
    </lineage>
</organism>